<feature type="domain" description="Acyl-CoA dehydrogenase C-terminal" evidence="2">
    <location>
        <begin position="170"/>
        <end position="295"/>
    </location>
</feature>
<dbReference type="Gene3D" id="1.20.140.10">
    <property type="entry name" value="Butyryl-CoA Dehydrogenase, subunit A, domain 3"/>
    <property type="match status" value="1"/>
</dbReference>
<dbReference type="InterPro" id="IPR046373">
    <property type="entry name" value="Acyl-CoA_Oxase/DH_mid-dom_sf"/>
</dbReference>
<dbReference type="Gene3D" id="2.40.110.10">
    <property type="entry name" value="Butyryl-CoA Dehydrogenase, subunit A, domain 2"/>
    <property type="match status" value="1"/>
</dbReference>
<dbReference type="SUPFAM" id="SSF56645">
    <property type="entry name" value="Acyl-CoA dehydrogenase NM domain-like"/>
    <property type="match status" value="1"/>
</dbReference>
<dbReference type="GO" id="GO:0003995">
    <property type="term" value="F:acyl-CoA dehydrogenase activity"/>
    <property type="evidence" value="ECO:0007669"/>
    <property type="project" value="TreeGrafter"/>
</dbReference>
<proteinExistence type="predicted"/>
<evidence type="ECO:0000256" key="1">
    <source>
        <dbReference type="ARBA" id="ARBA00023002"/>
    </source>
</evidence>
<keyword evidence="1" id="KW-0560">Oxidoreductase</keyword>
<protein>
    <recommendedName>
        <fullName evidence="2">Acyl-CoA dehydrogenase C-terminal domain-containing protein</fullName>
    </recommendedName>
</protein>
<dbReference type="GO" id="GO:0033539">
    <property type="term" value="P:fatty acid beta-oxidation using acyl-CoA dehydrogenase"/>
    <property type="evidence" value="ECO:0007669"/>
    <property type="project" value="TreeGrafter"/>
</dbReference>
<name>A0A382IDA6_9ZZZZ</name>
<accession>A0A382IDA6</accession>
<dbReference type="GO" id="GO:0050660">
    <property type="term" value="F:flavin adenine dinucleotide binding"/>
    <property type="evidence" value="ECO:0007669"/>
    <property type="project" value="InterPro"/>
</dbReference>
<dbReference type="EMBL" id="UINC01066492">
    <property type="protein sequence ID" value="SVB97259.1"/>
    <property type="molecule type" value="Genomic_DNA"/>
</dbReference>
<sequence length="321" mass="35215">VGGEEIDLPDYLAITQAISSADGSVGWCFNQNNILGTMASLMSETLAKEVWADADTILSNGPPEYASIEPAKGGYLITGRWNFSSGSRHSSWVVAIGRHADQTLSLIMPHADVEWVDSWQVGGLRGTGSFSFQTNALFVPAHRTWVEAKAIRREKGPLYLINRRLLFGAGFASVALGVARSALDEAVNTSQAKIPQEQTLLRDQVQTQRDIGNAEALWGSCDAYLKEKVRTLWGHACAHDELRMADRIGLRLASTWAIRKAAEVVDIAYSVCGATSIFENHPIQRKFQDAHAITQQLQGRFEHYETAGQFYLGLDPQGSAH</sequence>
<dbReference type="Pfam" id="PF08028">
    <property type="entry name" value="Acyl-CoA_dh_2"/>
    <property type="match status" value="1"/>
</dbReference>
<feature type="non-terminal residue" evidence="3">
    <location>
        <position position="1"/>
    </location>
</feature>
<reference evidence="3" key="1">
    <citation type="submission" date="2018-05" db="EMBL/GenBank/DDBJ databases">
        <authorList>
            <person name="Lanie J.A."/>
            <person name="Ng W.-L."/>
            <person name="Kazmierczak K.M."/>
            <person name="Andrzejewski T.M."/>
            <person name="Davidsen T.M."/>
            <person name="Wayne K.J."/>
            <person name="Tettelin H."/>
            <person name="Glass J.I."/>
            <person name="Rusch D."/>
            <person name="Podicherti R."/>
            <person name="Tsui H.-C.T."/>
            <person name="Winkler M.E."/>
        </authorList>
    </citation>
    <scope>NUCLEOTIDE SEQUENCE</scope>
</reference>
<dbReference type="Gene3D" id="1.10.540.10">
    <property type="entry name" value="Acyl-CoA dehydrogenase/oxidase, N-terminal domain"/>
    <property type="match status" value="1"/>
</dbReference>
<dbReference type="InterPro" id="IPR037069">
    <property type="entry name" value="AcylCoA_DH/ox_N_sf"/>
</dbReference>
<evidence type="ECO:0000259" key="2">
    <source>
        <dbReference type="Pfam" id="PF08028"/>
    </source>
</evidence>
<dbReference type="PANTHER" id="PTHR48083:SF5">
    <property type="entry name" value="NRGC PROTEIN"/>
    <property type="match status" value="1"/>
</dbReference>
<dbReference type="GO" id="GO:0005737">
    <property type="term" value="C:cytoplasm"/>
    <property type="evidence" value="ECO:0007669"/>
    <property type="project" value="TreeGrafter"/>
</dbReference>
<gene>
    <name evidence="3" type="ORF">METZ01_LOCUS250113</name>
</gene>
<dbReference type="InterPro" id="IPR036250">
    <property type="entry name" value="AcylCo_DH-like_C"/>
</dbReference>
<dbReference type="SUPFAM" id="SSF47203">
    <property type="entry name" value="Acyl-CoA dehydrogenase C-terminal domain-like"/>
    <property type="match status" value="1"/>
</dbReference>
<dbReference type="InterPro" id="IPR050741">
    <property type="entry name" value="Acyl-CoA_dehydrogenase"/>
</dbReference>
<dbReference type="AlphaFoldDB" id="A0A382IDA6"/>
<dbReference type="InterPro" id="IPR013107">
    <property type="entry name" value="Acyl-CoA_DH_C"/>
</dbReference>
<dbReference type="PANTHER" id="PTHR48083">
    <property type="entry name" value="MEDIUM-CHAIN SPECIFIC ACYL-COA DEHYDROGENASE, MITOCHONDRIAL-RELATED"/>
    <property type="match status" value="1"/>
</dbReference>
<dbReference type="InterPro" id="IPR009100">
    <property type="entry name" value="AcylCoA_DH/oxidase_NM_dom_sf"/>
</dbReference>
<organism evidence="3">
    <name type="scientific">marine metagenome</name>
    <dbReference type="NCBI Taxonomy" id="408172"/>
    <lineage>
        <taxon>unclassified sequences</taxon>
        <taxon>metagenomes</taxon>
        <taxon>ecological metagenomes</taxon>
    </lineage>
</organism>
<evidence type="ECO:0000313" key="3">
    <source>
        <dbReference type="EMBL" id="SVB97259.1"/>
    </source>
</evidence>